<accession>S9VMU0</accession>
<sequence>MTEDDDVDWERLNKNMRDVEERRYKEWENYQKSHRNMEDQQNCAFIDLSIDNALAGRFELTLFESQVPNTVQHFRSLLSGTMGVDEERGIKLDYYGTSVRSIDKEKGIIVLGDFGSLGISVKPIPDENFSVRHGERGLLTMMSSGPNTGSTAFGILLKPAPSLDYTQVVFGKITDGFSLLERLETLPVNNIGKPLNAVSIALCGVLSGKAPRHGDGN</sequence>
<comment type="catalytic activity">
    <reaction evidence="1">
        <text>[protein]-peptidylproline (omega=180) = [protein]-peptidylproline (omega=0)</text>
        <dbReference type="Rhea" id="RHEA:16237"/>
        <dbReference type="Rhea" id="RHEA-COMP:10747"/>
        <dbReference type="Rhea" id="RHEA-COMP:10748"/>
        <dbReference type="ChEBI" id="CHEBI:83833"/>
        <dbReference type="ChEBI" id="CHEBI:83834"/>
        <dbReference type="EC" id="5.2.1.8"/>
    </reaction>
</comment>
<dbReference type="Gene3D" id="2.40.100.10">
    <property type="entry name" value="Cyclophilin-like"/>
    <property type="match status" value="1"/>
</dbReference>
<proteinExistence type="inferred from homology"/>
<evidence type="ECO:0000313" key="3">
    <source>
        <dbReference type="EMBL" id="CAD2218309.1"/>
    </source>
</evidence>
<evidence type="ECO:0000256" key="1">
    <source>
        <dbReference type="RuleBase" id="RU363019"/>
    </source>
</evidence>
<evidence type="ECO:0000259" key="2">
    <source>
        <dbReference type="PROSITE" id="PS50072"/>
    </source>
</evidence>
<dbReference type="GO" id="GO:0006457">
    <property type="term" value="P:protein folding"/>
    <property type="evidence" value="ECO:0007669"/>
    <property type="project" value="TreeGrafter"/>
</dbReference>
<dbReference type="PANTHER" id="PTHR11071">
    <property type="entry name" value="PEPTIDYL-PROLYL CIS-TRANS ISOMERASE"/>
    <property type="match status" value="1"/>
</dbReference>
<dbReference type="PANTHER" id="PTHR11071:SF561">
    <property type="entry name" value="PEPTIDYL-PROLYL CIS-TRANS ISOMERASE D-RELATED"/>
    <property type="match status" value="1"/>
</dbReference>
<keyword evidence="1" id="KW-0697">Rotamase</keyword>
<keyword evidence="4" id="KW-1185">Reference proteome</keyword>
<dbReference type="PRINTS" id="PR00153">
    <property type="entry name" value="CSAPPISMRASE"/>
</dbReference>
<protein>
    <recommendedName>
        <fullName evidence="1">Peptidyl-prolyl cis-trans isomerase</fullName>
        <shortName evidence="1">PPIase</shortName>
        <ecNumber evidence="1">5.2.1.8</ecNumber>
    </recommendedName>
</protein>
<organism evidence="3 4">
    <name type="scientific">Angomonas deanei</name>
    <dbReference type="NCBI Taxonomy" id="59799"/>
    <lineage>
        <taxon>Eukaryota</taxon>
        <taxon>Discoba</taxon>
        <taxon>Euglenozoa</taxon>
        <taxon>Kinetoplastea</taxon>
        <taxon>Metakinetoplastina</taxon>
        <taxon>Trypanosomatida</taxon>
        <taxon>Trypanosomatidae</taxon>
        <taxon>Strigomonadinae</taxon>
        <taxon>Angomonas</taxon>
    </lineage>
</organism>
<dbReference type="AlphaFoldDB" id="S9VMU0"/>
<evidence type="ECO:0000313" key="4">
    <source>
        <dbReference type="Proteomes" id="UP000515908"/>
    </source>
</evidence>
<dbReference type="EMBL" id="LR877154">
    <property type="protein sequence ID" value="CAD2218309.1"/>
    <property type="molecule type" value="Genomic_DNA"/>
</dbReference>
<dbReference type="SUPFAM" id="SSF50891">
    <property type="entry name" value="Cyclophilin-like"/>
    <property type="match status" value="1"/>
</dbReference>
<dbReference type="VEuPathDB" id="TriTrypDB:ADEAN_000579700"/>
<dbReference type="GO" id="GO:0016018">
    <property type="term" value="F:cyclosporin A binding"/>
    <property type="evidence" value="ECO:0007669"/>
    <property type="project" value="TreeGrafter"/>
</dbReference>
<comment type="function">
    <text evidence="1">PPIases accelerate the folding of proteins. It catalyzes the cis-trans isomerization of proline imidic peptide bonds in oligopeptides.</text>
</comment>
<name>S9VMU0_9TRYP</name>
<dbReference type="GO" id="GO:0005737">
    <property type="term" value="C:cytoplasm"/>
    <property type="evidence" value="ECO:0007669"/>
    <property type="project" value="TreeGrafter"/>
</dbReference>
<dbReference type="Pfam" id="PF00160">
    <property type="entry name" value="Pro_isomerase"/>
    <property type="match status" value="1"/>
</dbReference>
<dbReference type="OrthoDB" id="408413at2759"/>
<reference evidence="3 4" key="1">
    <citation type="submission" date="2020-08" db="EMBL/GenBank/DDBJ databases">
        <authorList>
            <person name="Newling K."/>
            <person name="Davey J."/>
            <person name="Forrester S."/>
        </authorList>
    </citation>
    <scope>NUCLEOTIDE SEQUENCE [LARGE SCALE GENOMIC DNA]</scope>
    <source>
        <strain evidence="4">Crithidia deanei Carvalho (ATCC PRA-265)</strain>
    </source>
</reference>
<keyword evidence="1 3" id="KW-0413">Isomerase</keyword>
<dbReference type="PROSITE" id="PS50072">
    <property type="entry name" value="CSA_PPIASE_2"/>
    <property type="match status" value="1"/>
</dbReference>
<gene>
    <name evidence="3" type="ORF">ADEAN_000579700</name>
</gene>
<dbReference type="EC" id="5.2.1.8" evidence="1"/>
<feature type="domain" description="PPIase cyclophilin-type" evidence="2">
    <location>
        <begin position="45"/>
        <end position="205"/>
    </location>
</feature>
<dbReference type="GO" id="GO:0003755">
    <property type="term" value="F:peptidyl-prolyl cis-trans isomerase activity"/>
    <property type="evidence" value="ECO:0007669"/>
    <property type="project" value="UniProtKB-UniRule"/>
</dbReference>
<comment type="similarity">
    <text evidence="1">Belongs to the cyclophilin-type PPIase family.</text>
</comment>
<dbReference type="Proteomes" id="UP000515908">
    <property type="component" value="Chromosome 10"/>
</dbReference>
<dbReference type="InterPro" id="IPR002130">
    <property type="entry name" value="Cyclophilin-type_PPIase_dom"/>
</dbReference>
<dbReference type="InterPro" id="IPR029000">
    <property type="entry name" value="Cyclophilin-like_dom_sf"/>
</dbReference>